<dbReference type="Pfam" id="PF12672">
    <property type="entry name" value="DUF3793"/>
    <property type="match status" value="1"/>
</dbReference>
<gene>
    <name evidence="1" type="ORF">A8806_12255</name>
</gene>
<evidence type="ECO:0000313" key="1">
    <source>
        <dbReference type="EMBL" id="PWJ20670.1"/>
    </source>
</evidence>
<sequence>MPAEVLSYFLKHEDARLKLRFQIVLKCAPFLKGLKVSCGITMESAAYCELYHIFKDTGIIYRKLLESEGRCLVLFYRREELGEYMNRIGVRSFLRQYGYEDMELEEMLVRLAGRACMFAERGIGFPHEIGIFLGYPVKDVEGFIENAGKGALLTGYWKVYSNPREAKMIFNEYDQAKTCAVNEFLTGRSIKEIARK</sequence>
<evidence type="ECO:0000313" key="2">
    <source>
        <dbReference type="Proteomes" id="UP000245845"/>
    </source>
</evidence>
<dbReference type="OrthoDB" id="5393676at2"/>
<dbReference type="AlphaFoldDB" id="A0A2Y9BPP7"/>
<dbReference type="RefSeq" id="WP_109733833.1">
    <property type="nucleotide sequence ID" value="NZ_BAAACK010000012.1"/>
</dbReference>
<organism evidence="1 2">
    <name type="scientific">Faecalicatena orotica</name>
    <dbReference type="NCBI Taxonomy" id="1544"/>
    <lineage>
        <taxon>Bacteria</taxon>
        <taxon>Bacillati</taxon>
        <taxon>Bacillota</taxon>
        <taxon>Clostridia</taxon>
        <taxon>Lachnospirales</taxon>
        <taxon>Lachnospiraceae</taxon>
        <taxon>Faecalicatena</taxon>
    </lineage>
</organism>
<proteinExistence type="predicted"/>
<protein>
    <submittedName>
        <fullName evidence="1">Uncharacterized protein DUF3793</fullName>
    </submittedName>
</protein>
<dbReference type="Proteomes" id="UP000245845">
    <property type="component" value="Unassembled WGS sequence"/>
</dbReference>
<comment type="caution">
    <text evidence="1">The sequence shown here is derived from an EMBL/GenBank/DDBJ whole genome shotgun (WGS) entry which is preliminary data.</text>
</comment>
<accession>A0A2Y9BPP7</accession>
<dbReference type="EMBL" id="QGDL01000022">
    <property type="protein sequence ID" value="PWJ20670.1"/>
    <property type="molecule type" value="Genomic_DNA"/>
</dbReference>
<name>A0A2Y9BPP7_9FIRM</name>
<keyword evidence="2" id="KW-1185">Reference proteome</keyword>
<dbReference type="InterPro" id="IPR024523">
    <property type="entry name" value="DUF3793"/>
</dbReference>
<reference evidence="1 2" key="1">
    <citation type="submission" date="2018-05" db="EMBL/GenBank/DDBJ databases">
        <title>The Hungate 1000. A catalogue of reference genomes from the rumen microbiome.</title>
        <authorList>
            <person name="Kelly W."/>
        </authorList>
    </citation>
    <scope>NUCLEOTIDE SEQUENCE [LARGE SCALE GENOMIC DNA]</scope>
    <source>
        <strain evidence="1 2">NLAE-zl-C242</strain>
    </source>
</reference>